<keyword evidence="1" id="KW-0812">Transmembrane</keyword>
<evidence type="ECO:0000313" key="2">
    <source>
        <dbReference type="EMBL" id="GMS84451.1"/>
    </source>
</evidence>
<evidence type="ECO:0000313" key="3">
    <source>
        <dbReference type="Proteomes" id="UP001432027"/>
    </source>
</evidence>
<dbReference type="AlphaFoldDB" id="A0AAV5SMJ1"/>
<feature type="non-terminal residue" evidence="2">
    <location>
        <position position="1"/>
    </location>
</feature>
<name>A0AAV5SMJ1_9BILA</name>
<gene>
    <name evidence="2" type="ORF">PENTCL1PPCAC_6626</name>
</gene>
<organism evidence="2 3">
    <name type="scientific">Pristionchus entomophagus</name>
    <dbReference type="NCBI Taxonomy" id="358040"/>
    <lineage>
        <taxon>Eukaryota</taxon>
        <taxon>Metazoa</taxon>
        <taxon>Ecdysozoa</taxon>
        <taxon>Nematoda</taxon>
        <taxon>Chromadorea</taxon>
        <taxon>Rhabditida</taxon>
        <taxon>Rhabditina</taxon>
        <taxon>Diplogasteromorpha</taxon>
        <taxon>Diplogasteroidea</taxon>
        <taxon>Neodiplogasteridae</taxon>
        <taxon>Pristionchus</taxon>
    </lineage>
</organism>
<feature type="transmembrane region" description="Helical" evidence="1">
    <location>
        <begin position="64"/>
        <end position="85"/>
    </location>
</feature>
<accession>A0AAV5SMJ1</accession>
<reference evidence="2" key="1">
    <citation type="submission" date="2023-10" db="EMBL/GenBank/DDBJ databases">
        <title>Genome assembly of Pristionchus species.</title>
        <authorList>
            <person name="Yoshida K."/>
            <person name="Sommer R.J."/>
        </authorList>
    </citation>
    <scope>NUCLEOTIDE SEQUENCE</scope>
    <source>
        <strain evidence="2">RS0144</strain>
    </source>
</reference>
<keyword evidence="3" id="KW-1185">Reference proteome</keyword>
<sequence>KMKEGEWTGILGEIQKKRVYGSDEKLKLTSNRIREFKYRVPVVYSSDAYVIRERFVDKFTSSSYLVFHPLHTILFIFIGLFVTYLKQLKFNLRQRLFHPQFIYGSAFTGSTFTGGVDIMNP</sequence>
<keyword evidence="1" id="KW-0472">Membrane</keyword>
<dbReference type="EMBL" id="BTSX01000002">
    <property type="protein sequence ID" value="GMS84451.1"/>
    <property type="molecule type" value="Genomic_DNA"/>
</dbReference>
<dbReference type="Proteomes" id="UP001432027">
    <property type="component" value="Unassembled WGS sequence"/>
</dbReference>
<protein>
    <submittedName>
        <fullName evidence="2">Uncharacterized protein</fullName>
    </submittedName>
</protein>
<evidence type="ECO:0000256" key="1">
    <source>
        <dbReference type="SAM" id="Phobius"/>
    </source>
</evidence>
<keyword evidence="1" id="KW-1133">Transmembrane helix</keyword>
<comment type="caution">
    <text evidence="2">The sequence shown here is derived from an EMBL/GenBank/DDBJ whole genome shotgun (WGS) entry which is preliminary data.</text>
</comment>
<proteinExistence type="predicted"/>